<comment type="caution">
    <text evidence="2">The sequence shown here is derived from an EMBL/GenBank/DDBJ whole genome shotgun (WGS) entry which is preliminary data.</text>
</comment>
<reference evidence="2" key="1">
    <citation type="submission" date="2021-03" db="EMBL/GenBank/DDBJ databases">
        <title>Draft genome sequence of rust myrtle Austropuccinia psidii MF-1, a brazilian biotype.</title>
        <authorList>
            <person name="Quecine M.C."/>
            <person name="Pachon D.M.R."/>
            <person name="Bonatelli M.L."/>
            <person name="Correr F.H."/>
            <person name="Franceschini L.M."/>
            <person name="Leite T.F."/>
            <person name="Margarido G.R.A."/>
            <person name="Almeida C.A."/>
            <person name="Ferrarezi J.A."/>
            <person name="Labate C.A."/>
        </authorList>
    </citation>
    <scope>NUCLEOTIDE SEQUENCE</scope>
    <source>
        <strain evidence="2">MF-1</strain>
    </source>
</reference>
<feature type="region of interest" description="Disordered" evidence="1">
    <location>
        <begin position="1"/>
        <end position="41"/>
    </location>
</feature>
<dbReference type="OrthoDB" id="2501650at2759"/>
<evidence type="ECO:0000256" key="1">
    <source>
        <dbReference type="SAM" id="MobiDB-lite"/>
    </source>
</evidence>
<sequence>MFAGDTQSEYSVTLGPAALPPPISLPCRSMRKNNRDRRERPNFLLSDPLANEIWPPTERQYGWSGNASGVHGLTSQQLQRELDFERRFRQQSEHTQLPPPEFQERLPSYRQTDERSLVWSGHALLRDIRQAESSHSQVAREERPSHGTQPTRRRWSSQLSGPNSTQNHLTPPIMVRPQARRSRGQRSKADGNNDHSRRRDSPARHSSWTTRSIECLYDLARSL</sequence>
<organism evidence="2 3">
    <name type="scientific">Austropuccinia psidii MF-1</name>
    <dbReference type="NCBI Taxonomy" id="1389203"/>
    <lineage>
        <taxon>Eukaryota</taxon>
        <taxon>Fungi</taxon>
        <taxon>Dikarya</taxon>
        <taxon>Basidiomycota</taxon>
        <taxon>Pucciniomycotina</taxon>
        <taxon>Pucciniomycetes</taxon>
        <taxon>Pucciniales</taxon>
        <taxon>Sphaerophragmiaceae</taxon>
        <taxon>Austropuccinia</taxon>
    </lineage>
</organism>
<dbReference type="Proteomes" id="UP000765509">
    <property type="component" value="Unassembled WGS sequence"/>
</dbReference>
<proteinExistence type="predicted"/>
<dbReference type="EMBL" id="AVOT02001992">
    <property type="protein sequence ID" value="MBW0468843.1"/>
    <property type="molecule type" value="Genomic_DNA"/>
</dbReference>
<evidence type="ECO:0000313" key="2">
    <source>
        <dbReference type="EMBL" id="MBW0468843.1"/>
    </source>
</evidence>
<protein>
    <submittedName>
        <fullName evidence="2">Uncharacterized protein</fullName>
    </submittedName>
</protein>
<feature type="region of interest" description="Disordered" evidence="1">
    <location>
        <begin position="130"/>
        <end position="207"/>
    </location>
</feature>
<accession>A0A9Q3BPD1</accession>
<feature type="compositionally biased region" description="Polar residues" evidence="1">
    <location>
        <begin position="1"/>
        <end position="11"/>
    </location>
</feature>
<name>A0A9Q3BPD1_9BASI</name>
<feature type="region of interest" description="Disordered" evidence="1">
    <location>
        <begin position="88"/>
        <end position="109"/>
    </location>
</feature>
<evidence type="ECO:0000313" key="3">
    <source>
        <dbReference type="Proteomes" id="UP000765509"/>
    </source>
</evidence>
<feature type="compositionally biased region" description="Basic and acidic residues" evidence="1">
    <location>
        <begin position="130"/>
        <end position="145"/>
    </location>
</feature>
<feature type="compositionally biased region" description="Basic and acidic residues" evidence="1">
    <location>
        <begin position="187"/>
        <end position="203"/>
    </location>
</feature>
<gene>
    <name evidence="2" type="ORF">O181_008558</name>
</gene>
<keyword evidence="3" id="KW-1185">Reference proteome</keyword>
<feature type="compositionally biased region" description="Polar residues" evidence="1">
    <location>
        <begin position="146"/>
        <end position="169"/>
    </location>
</feature>
<dbReference type="AlphaFoldDB" id="A0A9Q3BPD1"/>